<dbReference type="Proteomes" id="UP000540656">
    <property type="component" value="Unassembled WGS sequence"/>
</dbReference>
<dbReference type="EMBL" id="JACCAA010000001">
    <property type="protein sequence ID" value="NYG59340.1"/>
    <property type="molecule type" value="Genomic_DNA"/>
</dbReference>
<name>A0A7Y9UVW6_9ACTN</name>
<protein>
    <submittedName>
        <fullName evidence="1">Uncharacterized protein</fullName>
    </submittedName>
</protein>
<evidence type="ECO:0000313" key="2">
    <source>
        <dbReference type="Proteomes" id="UP000540656"/>
    </source>
</evidence>
<accession>A0A7Y9UVW6</accession>
<reference evidence="1 2" key="1">
    <citation type="submission" date="2020-07" db="EMBL/GenBank/DDBJ databases">
        <title>Sequencing the genomes of 1000 actinobacteria strains.</title>
        <authorList>
            <person name="Klenk H.-P."/>
        </authorList>
    </citation>
    <scope>NUCLEOTIDE SEQUENCE [LARGE SCALE GENOMIC DNA]</scope>
    <source>
        <strain evidence="1 2">DSM 23819</strain>
    </source>
</reference>
<sequence>MRDLADLGAQVRDPDSRPHFDEAVRAFQAGALRAAVVEAWVAVSLDLTNKIRHLAETGDGGAATAIKTLDAAVAIRDVPAMQAFERSILEECERSFELITSRERVALARLYEDRNLCAHPAFIEPGEVFAATPELVRSHLAAAVDCALSLPPVSGKKIVENLQRDLDSNSWPRDADVADYVREQYFSRTRDSVQLNLVKLIVKCAVRPPAAADLSTASPNQVAHRCRVAVNAVNDVRPDVLQRGLEAVVAAWVRSGAVTDEVLLRLVGALGHLSCTWQVIDGGTRARLAALLESAPVGSLIEERTFASGPPAEPTMLASYNTAIQAATADFQDLDTLVRRPTLDSRQWVAPAVEALANAGSFRSAESRLRCVLRLAPVLTADDLATAAASIRGNNQIYQASDTPELLSNLFRETQGVPGGGEVWLDLAQGLHDDYMADHTDADGYFSYSGLLAEVAASED</sequence>
<gene>
    <name evidence="1" type="ORF">BJ980_002263</name>
</gene>
<keyword evidence="2" id="KW-1185">Reference proteome</keyword>
<organism evidence="1 2">
    <name type="scientific">Nocardioides daedukensis</name>
    <dbReference type="NCBI Taxonomy" id="634462"/>
    <lineage>
        <taxon>Bacteria</taxon>
        <taxon>Bacillati</taxon>
        <taxon>Actinomycetota</taxon>
        <taxon>Actinomycetes</taxon>
        <taxon>Propionibacteriales</taxon>
        <taxon>Nocardioidaceae</taxon>
        <taxon>Nocardioides</taxon>
    </lineage>
</organism>
<comment type="caution">
    <text evidence="1">The sequence shown here is derived from an EMBL/GenBank/DDBJ whole genome shotgun (WGS) entry which is preliminary data.</text>
</comment>
<proteinExistence type="predicted"/>
<dbReference type="AlphaFoldDB" id="A0A7Y9UVW6"/>
<dbReference type="RefSeq" id="WP_218855486.1">
    <property type="nucleotide sequence ID" value="NZ_JACCAA010000001.1"/>
</dbReference>
<evidence type="ECO:0000313" key="1">
    <source>
        <dbReference type="EMBL" id="NYG59340.1"/>
    </source>
</evidence>